<sequence>MDKTEKQLQQALRRVIISEGLATQKDLAVLATRKALEATEETIVATVSQAFQEHQAILTKQLDRIEAVVDAWPPPSYVTGLLERVSAIERQLGIKPALRRAA</sequence>
<evidence type="ECO:0000313" key="2">
    <source>
        <dbReference type="Proteomes" id="UP000177310"/>
    </source>
</evidence>
<reference evidence="1 2" key="1">
    <citation type="journal article" date="2016" name="Nat. Commun.">
        <title>Thousands of microbial genomes shed light on interconnected biogeochemical processes in an aquifer system.</title>
        <authorList>
            <person name="Anantharaman K."/>
            <person name="Brown C.T."/>
            <person name="Hug L.A."/>
            <person name="Sharon I."/>
            <person name="Castelle C.J."/>
            <person name="Probst A.J."/>
            <person name="Thomas B.C."/>
            <person name="Singh A."/>
            <person name="Wilkins M.J."/>
            <person name="Karaoz U."/>
            <person name="Brodie E.L."/>
            <person name="Williams K.H."/>
            <person name="Hubbard S.S."/>
            <person name="Banfield J.F."/>
        </authorList>
    </citation>
    <scope>NUCLEOTIDE SEQUENCE [LARGE SCALE GENOMIC DNA]</scope>
</reference>
<protein>
    <submittedName>
        <fullName evidence="1">Uncharacterized protein</fullName>
    </submittedName>
</protein>
<name>A0A1G1YCM4_9BACT</name>
<gene>
    <name evidence="1" type="ORF">A3J59_04795</name>
</gene>
<dbReference type="Proteomes" id="UP000177310">
    <property type="component" value="Unassembled WGS sequence"/>
</dbReference>
<evidence type="ECO:0000313" key="1">
    <source>
        <dbReference type="EMBL" id="OGY50105.1"/>
    </source>
</evidence>
<accession>A0A1G1YCM4</accession>
<proteinExistence type="predicted"/>
<dbReference type="AlphaFoldDB" id="A0A1G1YCM4"/>
<dbReference type="EMBL" id="MHIL01000035">
    <property type="protein sequence ID" value="OGY50105.1"/>
    <property type="molecule type" value="Genomic_DNA"/>
</dbReference>
<comment type="caution">
    <text evidence="1">The sequence shown here is derived from an EMBL/GenBank/DDBJ whole genome shotgun (WGS) entry which is preliminary data.</text>
</comment>
<organism evidence="1 2">
    <name type="scientific">Candidatus Buchananbacteria bacterium RIFCSPHIGHO2_02_FULL_56_16</name>
    <dbReference type="NCBI Taxonomy" id="1797542"/>
    <lineage>
        <taxon>Bacteria</taxon>
        <taxon>Candidatus Buchananiibacteriota</taxon>
    </lineage>
</organism>